<reference evidence="1 2" key="1">
    <citation type="submission" date="2024-01" db="EMBL/GenBank/DDBJ databases">
        <title>The genomes of 5 underutilized Papilionoideae crops provide insights into root nodulation and disease resistanc.</title>
        <authorList>
            <person name="Jiang F."/>
        </authorList>
    </citation>
    <scope>NUCLEOTIDE SEQUENCE [LARGE SCALE GENOMIC DNA]</scope>
    <source>
        <strain evidence="1">LVBAO_FW01</strain>
        <tissue evidence="1">Leaves</tissue>
    </source>
</reference>
<sequence length="79" mass="9373">MGKKLQNLRIQKRKIGKKQDLRRRQNNVASEQRSLGNLCLFGLRLDFCCFPFCRKNCLNAIWHPAAVDEKERPKFKECH</sequence>
<accession>A0AAN9MYJ0</accession>
<dbReference type="Proteomes" id="UP001367508">
    <property type="component" value="Unassembled WGS sequence"/>
</dbReference>
<organism evidence="1 2">
    <name type="scientific">Canavalia gladiata</name>
    <name type="common">Sword bean</name>
    <name type="synonym">Dolichos gladiatus</name>
    <dbReference type="NCBI Taxonomy" id="3824"/>
    <lineage>
        <taxon>Eukaryota</taxon>
        <taxon>Viridiplantae</taxon>
        <taxon>Streptophyta</taxon>
        <taxon>Embryophyta</taxon>
        <taxon>Tracheophyta</taxon>
        <taxon>Spermatophyta</taxon>
        <taxon>Magnoliopsida</taxon>
        <taxon>eudicotyledons</taxon>
        <taxon>Gunneridae</taxon>
        <taxon>Pentapetalae</taxon>
        <taxon>rosids</taxon>
        <taxon>fabids</taxon>
        <taxon>Fabales</taxon>
        <taxon>Fabaceae</taxon>
        <taxon>Papilionoideae</taxon>
        <taxon>50 kb inversion clade</taxon>
        <taxon>NPAAA clade</taxon>
        <taxon>indigoferoid/millettioid clade</taxon>
        <taxon>Phaseoleae</taxon>
        <taxon>Canavalia</taxon>
    </lineage>
</organism>
<gene>
    <name evidence="1" type="ORF">VNO77_02599</name>
</gene>
<dbReference type="AlphaFoldDB" id="A0AAN9MYJ0"/>
<evidence type="ECO:0000313" key="2">
    <source>
        <dbReference type="Proteomes" id="UP001367508"/>
    </source>
</evidence>
<proteinExistence type="predicted"/>
<evidence type="ECO:0000313" key="1">
    <source>
        <dbReference type="EMBL" id="KAK7360592.1"/>
    </source>
</evidence>
<protein>
    <submittedName>
        <fullName evidence="1">Uncharacterized protein</fullName>
    </submittedName>
</protein>
<keyword evidence="2" id="KW-1185">Reference proteome</keyword>
<comment type="caution">
    <text evidence="1">The sequence shown here is derived from an EMBL/GenBank/DDBJ whole genome shotgun (WGS) entry which is preliminary data.</text>
</comment>
<name>A0AAN9MYJ0_CANGL</name>
<dbReference type="EMBL" id="JAYMYQ010000001">
    <property type="protein sequence ID" value="KAK7360592.1"/>
    <property type="molecule type" value="Genomic_DNA"/>
</dbReference>